<feature type="region of interest" description="Disordered" evidence="6">
    <location>
        <begin position="332"/>
        <end position="359"/>
    </location>
</feature>
<evidence type="ECO:0000259" key="7">
    <source>
        <dbReference type="SMART" id="SM00829"/>
    </source>
</evidence>
<organism evidence="8 9">
    <name type="scientific">Saccharopolyspora spinosa</name>
    <dbReference type="NCBI Taxonomy" id="60894"/>
    <lineage>
        <taxon>Bacteria</taxon>
        <taxon>Bacillati</taxon>
        <taxon>Actinomycetota</taxon>
        <taxon>Actinomycetes</taxon>
        <taxon>Pseudonocardiales</taxon>
        <taxon>Pseudonocardiaceae</taxon>
        <taxon>Saccharopolyspora</taxon>
    </lineage>
</organism>
<name>A0A2N3Y0C6_SACSN</name>
<keyword evidence="4" id="KW-0560">Oxidoreductase</keyword>
<dbReference type="InterPro" id="IPR020843">
    <property type="entry name" value="ER"/>
</dbReference>
<dbReference type="Gene3D" id="3.40.50.720">
    <property type="entry name" value="NAD(P)-binding Rossmann-like Domain"/>
    <property type="match status" value="1"/>
</dbReference>
<comment type="caution">
    <text evidence="8">The sequence shown here is derived from an EMBL/GenBank/DDBJ whole genome shotgun (WGS) entry which is preliminary data.</text>
</comment>
<keyword evidence="2 5" id="KW-0479">Metal-binding</keyword>
<keyword evidence="9" id="KW-1185">Reference proteome</keyword>
<dbReference type="Gene3D" id="3.90.180.10">
    <property type="entry name" value="Medium-chain alcohol dehydrogenases, catalytic domain"/>
    <property type="match status" value="1"/>
</dbReference>
<keyword evidence="3 5" id="KW-0862">Zinc</keyword>
<evidence type="ECO:0000256" key="6">
    <source>
        <dbReference type="SAM" id="MobiDB-lite"/>
    </source>
</evidence>
<dbReference type="PROSITE" id="PS00059">
    <property type="entry name" value="ADH_ZINC"/>
    <property type="match status" value="1"/>
</dbReference>
<reference evidence="8" key="1">
    <citation type="submission" date="2017-12" db="EMBL/GenBank/DDBJ databases">
        <title>Sequencing the genomes of 1000 Actinobacteria strains.</title>
        <authorList>
            <person name="Klenk H.-P."/>
        </authorList>
    </citation>
    <scope>NUCLEOTIDE SEQUENCE [LARGE SCALE GENOMIC DNA]</scope>
    <source>
        <strain evidence="8">DSM 44228</strain>
    </source>
</reference>
<dbReference type="EMBL" id="PJNB01000001">
    <property type="protein sequence ID" value="PKW16311.1"/>
    <property type="molecule type" value="Genomic_DNA"/>
</dbReference>
<evidence type="ECO:0000256" key="4">
    <source>
        <dbReference type="ARBA" id="ARBA00023002"/>
    </source>
</evidence>
<protein>
    <submittedName>
        <fullName evidence="8">(R,R)-butanediol dehydrogenase/meso-butanediol dehydrogenase/diacetyl reductase/L-iditol 2-dehydrogenase</fullName>
    </submittedName>
</protein>
<evidence type="ECO:0000256" key="1">
    <source>
        <dbReference type="ARBA" id="ARBA00001947"/>
    </source>
</evidence>
<feature type="domain" description="Enoyl reductase (ER)" evidence="7">
    <location>
        <begin position="2"/>
        <end position="330"/>
    </location>
</feature>
<evidence type="ECO:0000313" key="9">
    <source>
        <dbReference type="Proteomes" id="UP000233786"/>
    </source>
</evidence>
<dbReference type="STRING" id="994479.GCA_000194155_05403"/>
<feature type="compositionally biased region" description="Basic and acidic residues" evidence="6">
    <location>
        <begin position="348"/>
        <end position="359"/>
    </location>
</feature>
<gene>
    <name evidence="8" type="ORF">A8926_4129</name>
</gene>
<evidence type="ECO:0000256" key="2">
    <source>
        <dbReference type="ARBA" id="ARBA00022723"/>
    </source>
</evidence>
<proteinExistence type="inferred from homology"/>
<dbReference type="Pfam" id="PF08240">
    <property type="entry name" value="ADH_N"/>
    <property type="match status" value="1"/>
</dbReference>
<dbReference type="InterPro" id="IPR011032">
    <property type="entry name" value="GroES-like_sf"/>
</dbReference>
<comment type="cofactor">
    <cofactor evidence="1 5">
        <name>Zn(2+)</name>
        <dbReference type="ChEBI" id="CHEBI:29105"/>
    </cofactor>
</comment>
<dbReference type="InterPro" id="IPR002328">
    <property type="entry name" value="ADH_Zn_CS"/>
</dbReference>
<sequence>MSERSIEYRDVDVPEPGENELLVRVHATGVCGSDLATYRGTHPYKRPPVILGHELCGVVERVGTTVAGFAPGDKVCSAAFSQCDACAPCHRGAVNLCRNRANLCHAGWEGSFAEYVVLRENMTYLLPPDVDDASGALAEPLSIGLHAVRLVENTPPASTVVLGSGTIGLTCLIAARKLGFGSIGCVDLGPAKGARARRLGADYYVDARAGNVVKALAAQAPEGSDVTFVASGHDTVLDEACAITRPGGQIVVVSYFDRPRKIELNRLVSHGLSMRFSALSTPRDFAEVIDWLSRGEIDPASLITHRLPLSAAHEISLMDHAPEDVGKIVLLPPSLSRSTSKPPAGLAPERRGTDEQLDR</sequence>
<evidence type="ECO:0000256" key="5">
    <source>
        <dbReference type="RuleBase" id="RU361277"/>
    </source>
</evidence>
<dbReference type="AlphaFoldDB" id="A0A2N3Y0C6"/>
<dbReference type="SMART" id="SM00829">
    <property type="entry name" value="PKS_ER"/>
    <property type="match status" value="1"/>
</dbReference>
<dbReference type="PANTHER" id="PTHR43401">
    <property type="entry name" value="L-THREONINE 3-DEHYDROGENASE"/>
    <property type="match status" value="1"/>
</dbReference>
<dbReference type="InterPro" id="IPR036291">
    <property type="entry name" value="NAD(P)-bd_dom_sf"/>
</dbReference>
<dbReference type="InterPro" id="IPR050129">
    <property type="entry name" value="Zn_alcohol_dh"/>
</dbReference>
<dbReference type="PANTHER" id="PTHR43401:SF2">
    <property type="entry name" value="L-THREONINE 3-DEHYDROGENASE"/>
    <property type="match status" value="1"/>
</dbReference>
<dbReference type="SUPFAM" id="SSF51735">
    <property type="entry name" value="NAD(P)-binding Rossmann-fold domains"/>
    <property type="match status" value="1"/>
</dbReference>
<evidence type="ECO:0000256" key="3">
    <source>
        <dbReference type="ARBA" id="ARBA00022833"/>
    </source>
</evidence>
<dbReference type="SUPFAM" id="SSF50129">
    <property type="entry name" value="GroES-like"/>
    <property type="match status" value="1"/>
</dbReference>
<dbReference type="GO" id="GO:0008270">
    <property type="term" value="F:zinc ion binding"/>
    <property type="evidence" value="ECO:0007669"/>
    <property type="project" value="InterPro"/>
</dbReference>
<dbReference type="GO" id="GO:0016491">
    <property type="term" value="F:oxidoreductase activity"/>
    <property type="evidence" value="ECO:0007669"/>
    <property type="project" value="UniProtKB-KW"/>
</dbReference>
<dbReference type="Proteomes" id="UP000233786">
    <property type="component" value="Unassembled WGS sequence"/>
</dbReference>
<evidence type="ECO:0000313" key="8">
    <source>
        <dbReference type="EMBL" id="PKW16311.1"/>
    </source>
</evidence>
<accession>A0A2N3Y0C6</accession>
<dbReference type="InterPro" id="IPR013149">
    <property type="entry name" value="ADH-like_C"/>
</dbReference>
<comment type="similarity">
    <text evidence="5">Belongs to the zinc-containing alcohol dehydrogenase family.</text>
</comment>
<dbReference type="Pfam" id="PF00107">
    <property type="entry name" value="ADH_zinc_N"/>
    <property type="match status" value="1"/>
</dbReference>
<dbReference type="InterPro" id="IPR013154">
    <property type="entry name" value="ADH-like_N"/>
</dbReference>